<keyword evidence="3 4" id="KW-0413">Isomerase</keyword>
<dbReference type="HAMAP" id="MF_01201">
    <property type="entry name" value="Ala_racemase"/>
    <property type="match status" value="1"/>
</dbReference>
<feature type="region of interest" description="Disordered" evidence="7">
    <location>
        <begin position="456"/>
        <end position="486"/>
    </location>
</feature>
<feature type="active site" description="Proton acceptor; specific for L-alanine" evidence="4">
    <location>
        <position position="767"/>
    </location>
</feature>
<evidence type="ECO:0000313" key="10">
    <source>
        <dbReference type="Proteomes" id="UP000280307"/>
    </source>
</evidence>
<evidence type="ECO:0000256" key="1">
    <source>
        <dbReference type="ARBA" id="ARBA00001933"/>
    </source>
</evidence>
<dbReference type="GO" id="GO:0071555">
    <property type="term" value="P:cell wall organization"/>
    <property type="evidence" value="ECO:0007669"/>
    <property type="project" value="InterPro"/>
</dbReference>
<dbReference type="Gene3D" id="2.40.37.10">
    <property type="entry name" value="Lyase, Ornithine Decarboxylase, Chain A, domain 1"/>
    <property type="match status" value="1"/>
</dbReference>
<name>A0A426TRA4_9CHLR</name>
<dbReference type="GO" id="GO:0005829">
    <property type="term" value="C:cytosol"/>
    <property type="evidence" value="ECO:0007669"/>
    <property type="project" value="TreeGrafter"/>
</dbReference>
<reference evidence="9 10" key="1">
    <citation type="submission" date="2018-12" db="EMBL/GenBank/DDBJ databases">
        <title>Genome Sequence of Candidatus Viridilinea halotolerans isolated from saline sulfide-rich spring.</title>
        <authorList>
            <person name="Grouzdev D.S."/>
            <person name="Burganskaya E.I."/>
            <person name="Krutkina M.S."/>
            <person name="Sukhacheva M.V."/>
            <person name="Gorlenko V.M."/>
        </authorList>
    </citation>
    <scope>NUCLEOTIDE SEQUENCE [LARGE SCALE GENOMIC DNA]</scope>
    <source>
        <strain evidence="9">Chok-6</strain>
    </source>
</reference>
<comment type="catalytic activity">
    <reaction evidence="4">
        <text>L-alanine = D-alanine</text>
        <dbReference type="Rhea" id="RHEA:20249"/>
        <dbReference type="ChEBI" id="CHEBI:57416"/>
        <dbReference type="ChEBI" id="CHEBI:57972"/>
        <dbReference type="EC" id="5.1.1.1"/>
    </reaction>
</comment>
<dbReference type="SUPFAM" id="SSF63418">
    <property type="entry name" value="MurE/MurF N-terminal domain"/>
    <property type="match status" value="1"/>
</dbReference>
<dbReference type="InterPro" id="IPR004101">
    <property type="entry name" value="Mur_ligase_C"/>
</dbReference>
<dbReference type="InterPro" id="IPR036565">
    <property type="entry name" value="Mur-like_cat_sf"/>
</dbReference>
<comment type="function">
    <text evidence="4">Catalyzes the interconversion of L-alanine and D-alanine. May also act on other amino acids.</text>
</comment>
<dbReference type="PRINTS" id="PR00992">
    <property type="entry name" value="ALARACEMASE"/>
</dbReference>
<dbReference type="GO" id="GO:0047480">
    <property type="term" value="F:UDP-N-acetylmuramoyl-tripeptide-D-alanyl-D-alanine ligase activity"/>
    <property type="evidence" value="ECO:0007669"/>
    <property type="project" value="InterPro"/>
</dbReference>
<dbReference type="AlphaFoldDB" id="A0A426TRA4"/>
<dbReference type="GO" id="GO:0030170">
    <property type="term" value="F:pyridoxal phosphate binding"/>
    <property type="evidence" value="ECO:0007669"/>
    <property type="project" value="UniProtKB-UniRule"/>
</dbReference>
<evidence type="ECO:0000256" key="2">
    <source>
        <dbReference type="ARBA" id="ARBA00022898"/>
    </source>
</evidence>
<feature type="compositionally biased region" description="Low complexity" evidence="7">
    <location>
        <begin position="456"/>
        <end position="470"/>
    </location>
</feature>
<dbReference type="Pfam" id="PF00842">
    <property type="entry name" value="Ala_racemase_C"/>
    <property type="match status" value="1"/>
</dbReference>
<dbReference type="GO" id="GO:0009252">
    <property type="term" value="P:peptidoglycan biosynthetic process"/>
    <property type="evidence" value="ECO:0007669"/>
    <property type="project" value="TreeGrafter"/>
</dbReference>
<feature type="active site" description="Proton acceptor; specific for D-alanine" evidence="4">
    <location>
        <position position="540"/>
    </location>
</feature>
<comment type="cofactor">
    <cofactor evidence="1 4 5">
        <name>pyridoxal 5'-phosphate</name>
        <dbReference type="ChEBI" id="CHEBI:597326"/>
    </cofactor>
</comment>
<dbReference type="UniPathway" id="UPA00042">
    <property type="reaction ID" value="UER00497"/>
</dbReference>
<dbReference type="Pfam" id="PF02875">
    <property type="entry name" value="Mur_ligase_C"/>
    <property type="match status" value="1"/>
</dbReference>
<comment type="pathway">
    <text evidence="4">Amino-acid biosynthesis; D-alanine biosynthesis; D-alanine from L-alanine: step 1/1.</text>
</comment>
<proteinExistence type="inferred from homology"/>
<evidence type="ECO:0000259" key="8">
    <source>
        <dbReference type="SMART" id="SM01005"/>
    </source>
</evidence>
<dbReference type="Proteomes" id="UP000280307">
    <property type="component" value="Unassembled WGS sequence"/>
</dbReference>
<evidence type="ECO:0000256" key="4">
    <source>
        <dbReference type="HAMAP-Rule" id="MF_01201"/>
    </source>
</evidence>
<dbReference type="InterPro" id="IPR035911">
    <property type="entry name" value="MurE/MurF_N"/>
</dbReference>
<dbReference type="PROSITE" id="PS00395">
    <property type="entry name" value="ALANINE_RACEMASE"/>
    <property type="match status" value="1"/>
</dbReference>
<dbReference type="EC" id="5.1.1.1" evidence="4"/>
<dbReference type="GO" id="GO:0030632">
    <property type="term" value="P:D-alanine biosynthetic process"/>
    <property type="evidence" value="ECO:0007669"/>
    <property type="project" value="UniProtKB-UniRule"/>
</dbReference>
<comment type="similarity">
    <text evidence="4">Belongs to the alanine racemase family.</text>
</comment>
<protein>
    <recommendedName>
        <fullName evidence="4">Alanine racemase</fullName>
        <ecNumber evidence="4">5.1.1.1</ecNumber>
    </recommendedName>
</protein>
<dbReference type="InterPro" id="IPR020622">
    <property type="entry name" value="Ala_racemase_pyridoxalP-BS"/>
</dbReference>
<dbReference type="Gene3D" id="3.40.1190.10">
    <property type="entry name" value="Mur-like, catalytic domain"/>
    <property type="match status" value="1"/>
</dbReference>
<dbReference type="SUPFAM" id="SSF53244">
    <property type="entry name" value="MurD-like peptide ligases, peptide-binding domain"/>
    <property type="match status" value="1"/>
</dbReference>
<dbReference type="FunFam" id="3.20.20.10:FF:000002">
    <property type="entry name" value="Alanine racemase"/>
    <property type="match status" value="1"/>
</dbReference>
<dbReference type="InterPro" id="IPR011079">
    <property type="entry name" value="Ala_racemase_C"/>
</dbReference>
<dbReference type="InterPro" id="IPR013221">
    <property type="entry name" value="Mur_ligase_cen"/>
</dbReference>
<feature type="modified residue" description="N6-(pyridoxal phosphate)lysine" evidence="4 5">
    <location>
        <position position="540"/>
    </location>
</feature>
<dbReference type="Gene3D" id="3.40.1390.10">
    <property type="entry name" value="MurE/MurF, N-terminal domain"/>
    <property type="match status" value="1"/>
</dbReference>
<organism evidence="9 10">
    <name type="scientific">Candidatus Viridilinea halotolerans</name>
    <dbReference type="NCBI Taxonomy" id="2491704"/>
    <lineage>
        <taxon>Bacteria</taxon>
        <taxon>Bacillati</taxon>
        <taxon>Chloroflexota</taxon>
        <taxon>Chloroflexia</taxon>
        <taxon>Chloroflexales</taxon>
        <taxon>Chloroflexineae</taxon>
        <taxon>Oscillochloridaceae</taxon>
        <taxon>Candidatus Viridilinea</taxon>
    </lineage>
</organism>
<evidence type="ECO:0000256" key="6">
    <source>
        <dbReference type="PIRSR" id="PIRSR600821-52"/>
    </source>
</evidence>
<dbReference type="InterPro" id="IPR001608">
    <property type="entry name" value="Ala_racemase_N"/>
</dbReference>
<evidence type="ECO:0000256" key="5">
    <source>
        <dbReference type="PIRSR" id="PIRSR600821-50"/>
    </source>
</evidence>
<keyword evidence="2 4" id="KW-0663">Pyridoxal phosphate</keyword>
<dbReference type="Gene3D" id="3.90.190.20">
    <property type="entry name" value="Mur ligase, C-terminal domain"/>
    <property type="match status" value="1"/>
</dbReference>
<feature type="binding site" evidence="4 6">
    <location>
        <position position="814"/>
    </location>
    <ligand>
        <name>substrate</name>
    </ligand>
</feature>
<gene>
    <name evidence="9" type="primary">alr</name>
    <name evidence="9" type="ORF">EI684_21595</name>
</gene>
<accession>A0A426TRA4</accession>
<feature type="domain" description="Alanine racemase C-terminal" evidence="8">
    <location>
        <begin position="746"/>
        <end position="873"/>
    </location>
</feature>
<dbReference type="PANTHER" id="PTHR30511">
    <property type="entry name" value="ALANINE RACEMASE"/>
    <property type="match status" value="1"/>
</dbReference>
<dbReference type="SUPFAM" id="SSF53623">
    <property type="entry name" value="MurD-like peptide ligases, catalytic domain"/>
    <property type="match status" value="1"/>
</dbReference>
<dbReference type="NCBIfam" id="TIGR01143">
    <property type="entry name" value="murF"/>
    <property type="match status" value="1"/>
</dbReference>
<sequence length="875" mass="91270">MLLLNDLLAAGGHLYGPAQATTFADWSYDSRLTRPGECFVALRTLRADGHDYITAALAAGATGILCRWPPADPAGATIILAADPEDLLRRWAAARLAAVAPTVIGVTGSVGKTTTRRAVAAIFAAHQPTFQSRRSFNSLLGLPIALGRLADDQRYALLEYASERPGELAHLATLFPPHVALITNVGATHLRGFGSLTAIAEEHAALLAALPPTGSALLNGDDPYLVAHAAAAPKVFTYGLGSQCALQATQITYAHHGTRFVLRWQGKDYAVALPLLGLPAVYAALAALAAGIVCGLTPASCLAPLAKLEPAAGRLRRLPGLHGATLLDDSFSASPPSAHAALTTLAALPAQRRIAILGPLADLPPGDEAPFYHALGQQAAQNADMLILKGDWGVVMAQAAQQIRPTLPIRVVDTSAAAVAALPADLAPGDLILIKGAAAARMERIVARLLAPPASPSSASPPLASSHPHIPASPHPRIPASSHLASPPLSALVRQEPAWRSVRIGQPERPTWLRVDLDALAENVRQLCRLAQVPLMAVLKGDGYGHGAVRTARTTLSAGAAALAVATLGEGRALREQAIRAPILLLGYTPPWQADAVARLDLDATLFDDEAAQALNAAGISCGQPVRVHVKVDTGMGRLGLTPEEVPTFLRYLQDLAGLHVVGIYTHFASADAADCVAADAQLGRFLQLLATLEAAGLRPPLAHAANSAALLRMPAARLDMVRPGLACYGLAPSASVPLPPGLRPALSFHSEIAQVKQHPAGSPISYGGCFVTSQPSTIATIPVGYADGVRRSPPWRTVLVRGQRVPIVGRICMDYLMADVSHVAHVRCGDAVVLIGSQGAASISADEVATWLDTISYEVITGIMPRVPREVGEG</sequence>
<dbReference type="InterPro" id="IPR036615">
    <property type="entry name" value="Mur_ligase_C_dom_sf"/>
</dbReference>
<evidence type="ECO:0000256" key="3">
    <source>
        <dbReference type="ARBA" id="ARBA00023235"/>
    </source>
</evidence>
<dbReference type="Pfam" id="PF08245">
    <property type="entry name" value="Mur_ligase_M"/>
    <property type="match status" value="1"/>
</dbReference>
<dbReference type="SUPFAM" id="SSF51419">
    <property type="entry name" value="PLP-binding barrel"/>
    <property type="match status" value="1"/>
</dbReference>
<dbReference type="PANTHER" id="PTHR30511:SF0">
    <property type="entry name" value="ALANINE RACEMASE, CATABOLIC-RELATED"/>
    <property type="match status" value="1"/>
</dbReference>
<dbReference type="CDD" id="cd00430">
    <property type="entry name" value="PLPDE_III_AR"/>
    <property type="match status" value="1"/>
</dbReference>
<dbReference type="Pfam" id="PF01168">
    <property type="entry name" value="Ala_racemase_N"/>
    <property type="match status" value="1"/>
</dbReference>
<comment type="caution">
    <text evidence="9">The sequence shown here is derived from an EMBL/GenBank/DDBJ whole genome shotgun (WGS) entry which is preliminary data.</text>
</comment>
<dbReference type="InterPro" id="IPR005863">
    <property type="entry name" value="UDP-N-AcMur_synth"/>
</dbReference>
<evidence type="ECO:0000256" key="7">
    <source>
        <dbReference type="SAM" id="MobiDB-lite"/>
    </source>
</evidence>
<dbReference type="InterPro" id="IPR000821">
    <property type="entry name" value="Ala_racemase"/>
</dbReference>
<dbReference type="SMART" id="SM01005">
    <property type="entry name" value="Ala_racemase_C"/>
    <property type="match status" value="1"/>
</dbReference>
<dbReference type="InterPro" id="IPR029066">
    <property type="entry name" value="PLP-binding_barrel"/>
</dbReference>
<dbReference type="EMBL" id="RSAS01000893">
    <property type="protein sequence ID" value="RRR65973.1"/>
    <property type="molecule type" value="Genomic_DNA"/>
</dbReference>
<feature type="binding site" evidence="4 6">
    <location>
        <position position="638"/>
    </location>
    <ligand>
        <name>substrate</name>
    </ligand>
</feature>
<dbReference type="NCBIfam" id="TIGR00492">
    <property type="entry name" value="alr"/>
    <property type="match status" value="1"/>
</dbReference>
<dbReference type="SUPFAM" id="SSF50621">
    <property type="entry name" value="Alanine racemase C-terminal domain-like"/>
    <property type="match status" value="1"/>
</dbReference>
<evidence type="ECO:0000313" key="9">
    <source>
        <dbReference type="EMBL" id="RRR65973.1"/>
    </source>
</evidence>
<dbReference type="InterPro" id="IPR009006">
    <property type="entry name" value="Ala_racemase/Decarboxylase_C"/>
</dbReference>
<dbReference type="Gene3D" id="3.20.20.10">
    <property type="entry name" value="Alanine racemase"/>
    <property type="match status" value="1"/>
</dbReference>
<dbReference type="GO" id="GO:0008784">
    <property type="term" value="F:alanine racemase activity"/>
    <property type="evidence" value="ECO:0007669"/>
    <property type="project" value="UniProtKB-UniRule"/>
</dbReference>
<dbReference type="GO" id="GO:0005524">
    <property type="term" value="F:ATP binding"/>
    <property type="evidence" value="ECO:0007669"/>
    <property type="project" value="InterPro"/>
</dbReference>